<keyword evidence="5 8" id="KW-1133">Transmembrane helix</keyword>
<accession>A0A7Z0D4R1</accession>
<proteinExistence type="inferred from homology"/>
<evidence type="ECO:0000313" key="10">
    <source>
        <dbReference type="Proteomes" id="UP000539111"/>
    </source>
</evidence>
<dbReference type="EMBL" id="JACBZP010000001">
    <property type="protein sequence ID" value="NYI68815.1"/>
    <property type="molecule type" value="Genomic_DNA"/>
</dbReference>
<dbReference type="RefSeq" id="WP_179429106.1">
    <property type="nucleotide sequence ID" value="NZ_JACBZP010000001.1"/>
</dbReference>
<organism evidence="9 10">
    <name type="scientific">Spelaeicoccus albus</name>
    <dbReference type="NCBI Taxonomy" id="1280376"/>
    <lineage>
        <taxon>Bacteria</taxon>
        <taxon>Bacillati</taxon>
        <taxon>Actinomycetota</taxon>
        <taxon>Actinomycetes</taxon>
        <taxon>Micrococcales</taxon>
        <taxon>Brevibacteriaceae</taxon>
        <taxon>Spelaeicoccus</taxon>
    </lineage>
</organism>
<feature type="transmembrane region" description="Helical" evidence="8">
    <location>
        <begin position="47"/>
        <end position="67"/>
    </location>
</feature>
<evidence type="ECO:0000256" key="2">
    <source>
        <dbReference type="ARBA" id="ARBA00006434"/>
    </source>
</evidence>
<dbReference type="GO" id="GO:0036376">
    <property type="term" value="P:sodium ion export across plasma membrane"/>
    <property type="evidence" value="ECO:0007669"/>
    <property type="project" value="InterPro"/>
</dbReference>
<dbReference type="Proteomes" id="UP000539111">
    <property type="component" value="Unassembled WGS sequence"/>
</dbReference>
<dbReference type="PANTHER" id="PTHR48086">
    <property type="entry name" value="SODIUM/PROLINE SYMPORTER-RELATED"/>
    <property type="match status" value="1"/>
</dbReference>
<dbReference type="InterPro" id="IPR011849">
    <property type="entry name" value="Na/pantothenate_symporter"/>
</dbReference>
<comment type="subcellular location">
    <subcellularLocation>
        <location evidence="1">Membrane</location>
        <topology evidence="1">Multi-pass membrane protein</topology>
    </subcellularLocation>
</comment>
<keyword evidence="3" id="KW-0813">Transport</keyword>
<sequence>MINTGALITIGIYLLVIAAVGVWAAIDQKRARTGQKTENYYVGGRRLGPLVLIFTILASAASAGTFIGGPGLVYHDGIAFLLMALFQVPTVFLTVGLLGKKYAILARKLNFYTFIDIFKQRFESRTVTTMAGIGIVIFLGAYMVAQYAGGAHILHAVTGVPYSTLVVVFAALVAVYTSFGGFMGASVNDTVQGIIMFVGGLILWVAVFASLGTATPMNSHFAEKFPQLLTLPGGTGANIGTFISFALIFGLLVVSSPHVAIRAMSYRDSKTAHSAIAWSPIIMYVMTIGFSLMGLMARYFAPALKNPDLAIPTIITQTVNGPLAGILLSAPLAAIMSTVSSMLLVVSGAVVRDIVRNLFVPKMTDQTSSRTSVGVSLVIGLATMVVALKPPEALELIVIFALSGLGAFFTIPFFGALYWRRATAAGAFVSMLSGLIWYIVGQQWLPSLGAGMDPVVTALIVSAVLFVAVSLLTKRPPRHVIVKFWGTQAEIDKLEPKVGQ</sequence>
<feature type="transmembrane region" description="Helical" evidence="8">
    <location>
        <begin position="455"/>
        <end position="473"/>
    </location>
</feature>
<dbReference type="PROSITE" id="PS50283">
    <property type="entry name" value="NA_SOLUT_SYMP_3"/>
    <property type="match status" value="1"/>
</dbReference>
<evidence type="ECO:0000256" key="6">
    <source>
        <dbReference type="ARBA" id="ARBA00023136"/>
    </source>
</evidence>
<feature type="transmembrane region" description="Helical" evidence="8">
    <location>
        <begin position="6"/>
        <end position="26"/>
    </location>
</feature>
<feature type="transmembrane region" description="Helical" evidence="8">
    <location>
        <begin position="396"/>
        <end position="415"/>
    </location>
</feature>
<evidence type="ECO:0000256" key="5">
    <source>
        <dbReference type="ARBA" id="ARBA00022989"/>
    </source>
</evidence>
<feature type="transmembrane region" description="Helical" evidence="8">
    <location>
        <begin position="194"/>
        <end position="215"/>
    </location>
</feature>
<dbReference type="GO" id="GO:0005886">
    <property type="term" value="C:plasma membrane"/>
    <property type="evidence" value="ECO:0007669"/>
    <property type="project" value="TreeGrafter"/>
</dbReference>
<feature type="transmembrane region" description="Helical" evidence="8">
    <location>
        <begin position="422"/>
        <end position="440"/>
    </location>
</feature>
<dbReference type="InterPro" id="IPR001734">
    <property type="entry name" value="Na/solute_symporter"/>
</dbReference>
<evidence type="ECO:0000256" key="1">
    <source>
        <dbReference type="ARBA" id="ARBA00004141"/>
    </source>
</evidence>
<keyword evidence="4 8" id="KW-0812">Transmembrane</keyword>
<dbReference type="AlphaFoldDB" id="A0A7Z0D4R1"/>
<feature type="transmembrane region" description="Helical" evidence="8">
    <location>
        <begin position="372"/>
        <end position="390"/>
    </location>
</feature>
<gene>
    <name evidence="9" type="ORF">BJY26_003121</name>
</gene>
<dbReference type="NCBIfam" id="TIGR02119">
    <property type="entry name" value="panF"/>
    <property type="match status" value="1"/>
</dbReference>
<dbReference type="GO" id="GO:0015233">
    <property type="term" value="F:pantothenate transmembrane transporter activity"/>
    <property type="evidence" value="ECO:0007669"/>
    <property type="project" value="InterPro"/>
</dbReference>
<protein>
    <submittedName>
        <fullName evidence="9">Sodium/pantothenate symporter</fullName>
    </submittedName>
</protein>
<evidence type="ECO:0000256" key="3">
    <source>
        <dbReference type="ARBA" id="ARBA00022448"/>
    </source>
</evidence>
<comment type="caution">
    <text evidence="9">The sequence shown here is derived from an EMBL/GenBank/DDBJ whole genome shotgun (WGS) entry which is preliminary data.</text>
</comment>
<dbReference type="InterPro" id="IPR038377">
    <property type="entry name" value="Na/Glc_symporter_sf"/>
</dbReference>
<feature type="transmembrane region" description="Helical" evidence="8">
    <location>
        <begin position="321"/>
        <end position="351"/>
    </location>
</feature>
<feature type="transmembrane region" description="Helical" evidence="8">
    <location>
        <begin position="275"/>
        <end position="301"/>
    </location>
</feature>
<keyword evidence="6 8" id="KW-0472">Membrane</keyword>
<reference evidence="9 10" key="1">
    <citation type="submission" date="2020-07" db="EMBL/GenBank/DDBJ databases">
        <title>Sequencing the genomes of 1000 actinobacteria strains.</title>
        <authorList>
            <person name="Klenk H.-P."/>
        </authorList>
    </citation>
    <scope>NUCLEOTIDE SEQUENCE [LARGE SCALE GENOMIC DNA]</scope>
    <source>
        <strain evidence="9 10">DSM 26341</strain>
    </source>
</reference>
<dbReference type="PANTHER" id="PTHR48086:SF4">
    <property type="entry name" value="SODIUM_PANTOTHENATE SYMPORTER"/>
    <property type="match status" value="1"/>
</dbReference>
<dbReference type="Gene3D" id="1.20.1730.10">
    <property type="entry name" value="Sodium/glucose cotransporter"/>
    <property type="match status" value="1"/>
</dbReference>
<dbReference type="NCBIfam" id="TIGR00813">
    <property type="entry name" value="sss"/>
    <property type="match status" value="1"/>
</dbReference>
<feature type="transmembrane region" description="Helical" evidence="8">
    <location>
        <begin position="160"/>
        <end position="182"/>
    </location>
</feature>
<keyword evidence="10" id="KW-1185">Reference proteome</keyword>
<feature type="transmembrane region" description="Helical" evidence="8">
    <location>
        <begin position="79"/>
        <end position="99"/>
    </location>
</feature>
<dbReference type="Pfam" id="PF00474">
    <property type="entry name" value="SSF"/>
    <property type="match status" value="1"/>
</dbReference>
<comment type="similarity">
    <text evidence="2 7">Belongs to the sodium:solute symporter (SSF) (TC 2.A.21) family.</text>
</comment>
<feature type="transmembrane region" description="Helical" evidence="8">
    <location>
        <begin position="235"/>
        <end position="254"/>
    </location>
</feature>
<evidence type="ECO:0000256" key="4">
    <source>
        <dbReference type="ARBA" id="ARBA00022692"/>
    </source>
</evidence>
<dbReference type="InterPro" id="IPR050277">
    <property type="entry name" value="Sodium:Solute_Symporter"/>
</dbReference>
<name>A0A7Z0D4R1_9MICO</name>
<evidence type="ECO:0000313" key="9">
    <source>
        <dbReference type="EMBL" id="NYI68815.1"/>
    </source>
</evidence>
<dbReference type="GO" id="GO:0015081">
    <property type="term" value="F:sodium ion transmembrane transporter activity"/>
    <property type="evidence" value="ECO:0007669"/>
    <property type="project" value="InterPro"/>
</dbReference>
<evidence type="ECO:0000256" key="7">
    <source>
        <dbReference type="RuleBase" id="RU362091"/>
    </source>
</evidence>
<feature type="transmembrane region" description="Helical" evidence="8">
    <location>
        <begin position="127"/>
        <end position="148"/>
    </location>
</feature>
<evidence type="ECO:0000256" key="8">
    <source>
        <dbReference type="SAM" id="Phobius"/>
    </source>
</evidence>